<dbReference type="Proteomes" id="UP000799324">
    <property type="component" value="Unassembled WGS sequence"/>
</dbReference>
<evidence type="ECO:0000313" key="2">
    <source>
        <dbReference type="EMBL" id="KAF2656676.1"/>
    </source>
</evidence>
<feature type="compositionally biased region" description="Acidic residues" evidence="1">
    <location>
        <begin position="223"/>
        <end position="233"/>
    </location>
</feature>
<feature type="region of interest" description="Disordered" evidence="1">
    <location>
        <begin position="1"/>
        <end position="26"/>
    </location>
</feature>
<gene>
    <name evidence="2" type="ORF">K491DRAFT_715085</name>
</gene>
<accession>A0A6A6TA45</accession>
<feature type="region of interest" description="Disordered" evidence="1">
    <location>
        <begin position="160"/>
        <end position="266"/>
    </location>
</feature>
<protein>
    <submittedName>
        <fullName evidence="2">Uncharacterized protein</fullName>
    </submittedName>
</protein>
<name>A0A6A6TA45_9PLEO</name>
<reference evidence="2" key="1">
    <citation type="journal article" date="2020" name="Stud. Mycol.">
        <title>101 Dothideomycetes genomes: a test case for predicting lifestyles and emergence of pathogens.</title>
        <authorList>
            <person name="Haridas S."/>
            <person name="Albert R."/>
            <person name="Binder M."/>
            <person name="Bloem J."/>
            <person name="Labutti K."/>
            <person name="Salamov A."/>
            <person name="Andreopoulos B."/>
            <person name="Baker S."/>
            <person name="Barry K."/>
            <person name="Bills G."/>
            <person name="Bluhm B."/>
            <person name="Cannon C."/>
            <person name="Castanera R."/>
            <person name="Culley D."/>
            <person name="Daum C."/>
            <person name="Ezra D."/>
            <person name="Gonzalez J."/>
            <person name="Henrissat B."/>
            <person name="Kuo A."/>
            <person name="Liang C."/>
            <person name="Lipzen A."/>
            <person name="Lutzoni F."/>
            <person name="Magnuson J."/>
            <person name="Mondo S."/>
            <person name="Nolan M."/>
            <person name="Ohm R."/>
            <person name="Pangilinan J."/>
            <person name="Park H.-J."/>
            <person name="Ramirez L."/>
            <person name="Alfaro M."/>
            <person name="Sun H."/>
            <person name="Tritt A."/>
            <person name="Yoshinaga Y."/>
            <person name="Zwiers L.-H."/>
            <person name="Turgeon B."/>
            <person name="Goodwin S."/>
            <person name="Spatafora J."/>
            <person name="Crous P."/>
            <person name="Grigoriev I."/>
        </authorList>
    </citation>
    <scope>NUCLEOTIDE SEQUENCE</scope>
    <source>
        <strain evidence="2">CBS 122681</strain>
    </source>
</reference>
<organism evidence="2 3">
    <name type="scientific">Lophiostoma macrostomum CBS 122681</name>
    <dbReference type="NCBI Taxonomy" id="1314788"/>
    <lineage>
        <taxon>Eukaryota</taxon>
        <taxon>Fungi</taxon>
        <taxon>Dikarya</taxon>
        <taxon>Ascomycota</taxon>
        <taxon>Pezizomycotina</taxon>
        <taxon>Dothideomycetes</taxon>
        <taxon>Pleosporomycetidae</taxon>
        <taxon>Pleosporales</taxon>
        <taxon>Lophiostomataceae</taxon>
        <taxon>Lophiostoma</taxon>
    </lineage>
</organism>
<evidence type="ECO:0000313" key="3">
    <source>
        <dbReference type="Proteomes" id="UP000799324"/>
    </source>
</evidence>
<dbReference type="EMBL" id="MU004333">
    <property type="protein sequence ID" value="KAF2656676.1"/>
    <property type="molecule type" value="Genomic_DNA"/>
</dbReference>
<sequence length="266" mass="29837">MSRHNGAKQGPRDPNRSGSLSHTIIVRSYTEPRPIATVLRPPQGPLCGTFSINDARETRRLAKAMAHAQKFHDVDLEEHKQRGKQIASQQREGLVESAQQDRPRPHDAFFLTNKRIYAELDWKYREGSFSLPLERVPAVELDNITGHESVVRFRHLLSSGSSPTFLDDDNPIDRFSPSRSLREQGPGETPGYAFVEPDFPESENGDSKSGKTNDVNDGTKSDESEEVDQDTEMSDSVMDSLEAEDTSPDAFSRMPTPTTRGKWVKK</sequence>
<evidence type="ECO:0000256" key="1">
    <source>
        <dbReference type="SAM" id="MobiDB-lite"/>
    </source>
</evidence>
<dbReference type="AlphaFoldDB" id="A0A6A6TA45"/>
<keyword evidence="3" id="KW-1185">Reference proteome</keyword>
<proteinExistence type="predicted"/>